<name>A0AAW2ETF3_9HYME</name>
<evidence type="ECO:0000313" key="2">
    <source>
        <dbReference type="Proteomes" id="UP001430953"/>
    </source>
</evidence>
<evidence type="ECO:0000313" key="1">
    <source>
        <dbReference type="EMBL" id="KAL0106103.1"/>
    </source>
</evidence>
<organism evidence="1 2">
    <name type="scientific">Cardiocondyla obscurior</name>
    <dbReference type="NCBI Taxonomy" id="286306"/>
    <lineage>
        <taxon>Eukaryota</taxon>
        <taxon>Metazoa</taxon>
        <taxon>Ecdysozoa</taxon>
        <taxon>Arthropoda</taxon>
        <taxon>Hexapoda</taxon>
        <taxon>Insecta</taxon>
        <taxon>Pterygota</taxon>
        <taxon>Neoptera</taxon>
        <taxon>Endopterygota</taxon>
        <taxon>Hymenoptera</taxon>
        <taxon>Apocrita</taxon>
        <taxon>Aculeata</taxon>
        <taxon>Formicoidea</taxon>
        <taxon>Formicidae</taxon>
        <taxon>Myrmicinae</taxon>
        <taxon>Cardiocondyla</taxon>
    </lineage>
</organism>
<gene>
    <name evidence="1" type="ORF">PUN28_016081</name>
</gene>
<dbReference type="EMBL" id="JADYXP020000018">
    <property type="protein sequence ID" value="KAL0106103.1"/>
    <property type="molecule type" value="Genomic_DNA"/>
</dbReference>
<dbReference type="AlphaFoldDB" id="A0AAW2ETF3"/>
<reference evidence="1 2" key="1">
    <citation type="submission" date="2023-03" db="EMBL/GenBank/DDBJ databases">
        <title>High recombination rates correlate with genetic variation in Cardiocondyla obscurior ants.</title>
        <authorList>
            <person name="Errbii M."/>
        </authorList>
    </citation>
    <scope>NUCLEOTIDE SEQUENCE [LARGE SCALE GENOMIC DNA]</scope>
    <source>
        <strain evidence="1">Alpha-2009</strain>
        <tissue evidence="1">Whole body</tissue>
    </source>
</reference>
<accession>A0AAW2ETF3</accession>
<keyword evidence="2" id="KW-1185">Reference proteome</keyword>
<sequence length="112" mass="12930">MSELCHHPLCAPEHLSNWRCFRSWVLYAYTRTSCSVKIALNIAQRIPIRSRLLNAQIFFTIFTKPLQVINIITVSSSSSGGIFVLQITSPRTVQLRYCIPRLFRETVKYSKP</sequence>
<protein>
    <submittedName>
        <fullName evidence="1">Uncharacterized protein</fullName>
    </submittedName>
</protein>
<comment type="caution">
    <text evidence="1">The sequence shown here is derived from an EMBL/GenBank/DDBJ whole genome shotgun (WGS) entry which is preliminary data.</text>
</comment>
<dbReference type="Proteomes" id="UP001430953">
    <property type="component" value="Unassembled WGS sequence"/>
</dbReference>
<proteinExistence type="predicted"/>